<evidence type="ECO:0000256" key="5">
    <source>
        <dbReference type="SAM" id="Coils"/>
    </source>
</evidence>
<keyword evidence="8" id="KW-1185">Reference proteome</keyword>
<accession>A0A1T4L7C0</accession>
<proteinExistence type="inferred from homology"/>
<dbReference type="AlphaFoldDB" id="A0A1T4L7C0"/>
<keyword evidence="3" id="KW-0813">Transport</keyword>
<name>A0A1T4L7C0_9LACT</name>
<dbReference type="PANTHER" id="PTHR30532:SF28">
    <property type="entry name" value="PETROBACTIN-BINDING PROTEIN YCLQ"/>
    <property type="match status" value="1"/>
</dbReference>
<protein>
    <submittedName>
        <fullName evidence="7">Iron complex transport system substrate-binding protein</fullName>
    </submittedName>
</protein>
<evidence type="ECO:0000256" key="3">
    <source>
        <dbReference type="ARBA" id="ARBA00022448"/>
    </source>
</evidence>
<dbReference type="PANTHER" id="PTHR30532">
    <property type="entry name" value="IRON III DICITRATE-BINDING PERIPLASMIC PROTEIN"/>
    <property type="match status" value="1"/>
</dbReference>
<evidence type="ECO:0000313" key="7">
    <source>
        <dbReference type="EMBL" id="SJZ50553.1"/>
    </source>
</evidence>
<comment type="subcellular location">
    <subcellularLocation>
        <location evidence="1">Cell envelope</location>
    </subcellularLocation>
</comment>
<comment type="similarity">
    <text evidence="2">Belongs to the bacterial solute-binding protein 8 family.</text>
</comment>
<dbReference type="GO" id="GO:1901678">
    <property type="term" value="P:iron coordination entity transport"/>
    <property type="evidence" value="ECO:0007669"/>
    <property type="project" value="UniProtKB-ARBA"/>
</dbReference>
<dbReference type="Pfam" id="PF01497">
    <property type="entry name" value="Peripla_BP_2"/>
    <property type="match status" value="1"/>
</dbReference>
<feature type="domain" description="Fe/B12 periplasmic-binding" evidence="6">
    <location>
        <begin position="68"/>
        <end position="328"/>
    </location>
</feature>
<dbReference type="InterPro" id="IPR051313">
    <property type="entry name" value="Bact_iron-sidero_bind"/>
</dbReference>
<dbReference type="PROSITE" id="PS50983">
    <property type="entry name" value="FE_B12_PBP"/>
    <property type="match status" value="1"/>
</dbReference>
<evidence type="ECO:0000256" key="1">
    <source>
        <dbReference type="ARBA" id="ARBA00004196"/>
    </source>
</evidence>
<keyword evidence="5" id="KW-0175">Coiled coil</keyword>
<sequence length="328" mass="36286">MELFLFTLKRTYLWYNVFIIQGEYYENIVNLFLGLVSLLAGKVEVQATDVKVTDSLGTELVFEQTPERVVMLGYSEYDTLKALGLEELVVGAPKKNVPAYLGALPEKITDIGSLKEPNLETIAELAPDLIIATGRTAALAEELKQIAPVFVNRLDNVNFWESFKSTNLNLATIFNQTEKAEAVITSLEEKVEQVKQTVADQNQTTLVLMLNEGNLSAFSANSRFALIYQIFGFKAVDDSIEDGTHGQEVSYEGILSLNPERIFYLDRTAAIGGDKTKNADFLTNELIAQTTASQNDAINALTSDLWYLTGGGLESLSLQIDEIEAFIQ</sequence>
<organism evidence="7 8">
    <name type="scientific">Globicatella sulfidifaciens DSM 15739</name>
    <dbReference type="NCBI Taxonomy" id="1121925"/>
    <lineage>
        <taxon>Bacteria</taxon>
        <taxon>Bacillati</taxon>
        <taxon>Bacillota</taxon>
        <taxon>Bacilli</taxon>
        <taxon>Lactobacillales</taxon>
        <taxon>Aerococcaceae</taxon>
        <taxon>Globicatella</taxon>
    </lineage>
</organism>
<reference evidence="8" key="1">
    <citation type="submission" date="2017-02" db="EMBL/GenBank/DDBJ databases">
        <authorList>
            <person name="Varghese N."/>
            <person name="Submissions S."/>
        </authorList>
    </citation>
    <scope>NUCLEOTIDE SEQUENCE [LARGE SCALE GENOMIC DNA]</scope>
    <source>
        <strain evidence="8">DSM 15739</strain>
    </source>
</reference>
<evidence type="ECO:0000256" key="4">
    <source>
        <dbReference type="ARBA" id="ARBA00022729"/>
    </source>
</evidence>
<evidence type="ECO:0000256" key="2">
    <source>
        <dbReference type="ARBA" id="ARBA00008814"/>
    </source>
</evidence>
<dbReference type="Proteomes" id="UP000189941">
    <property type="component" value="Unassembled WGS sequence"/>
</dbReference>
<dbReference type="InterPro" id="IPR002491">
    <property type="entry name" value="ABC_transptr_periplasmic_BD"/>
</dbReference>
<evidence type="ECO:0000259" key="6">
    <source>
        <dbReference type="PROSITE" id="PS50983"/>
    </source>
</evidence>
<dbReference type="EMBL" id="FUWO01000007">
    <property type="protein sequence ID" value="SJZ50553.1"/>
    <property type="molecule type" value="Genomic_DNA"/>
</dbReference>
<dbReference type="InterPro" id="IPR033870">
    <property type="entry name" value="FatB"/>
</dbReference>
<dbReference type="CDD" id="cd01140">
    <property type="entry name" value="FatB"/>
    <property type="match status" value="1"/>
</dbReference>
<feature type="coiled-coil region" evidence="5">
    <location>
        <begin position="177"/>
        <end position="204"/>
    </location>
</feature>
<evidence type="ECO:0000313" key="8">
    <source>
        <dbReference type="Proteomes" id="UP000189941"/>
    </source>
</evidence>
<keyword evidence="4" id="KW-0732">Signal</keyword>
<gene>
    <name evidence="7" type="ORF">SAMN02746011_00977</name>
</gene>
<dbReference type="GO" id="GO:0030288">
    <property type="term" value="C:outer membrane-bounded periplasmic space"/>
    <property type="evidence" value="ECO:0007669"/>
    <property type="project" value="TreeGrafter"/>
</dbReference>
<dbReference type="SUPFAM" id="SSF53807">
    <property type="entry name" value="Helical backbone' metal receptor"/>
    <property type="match status" value="1"/>
</dbReference>
<dbReference type="Gene3D" id="3.40.50.1980">
    <property type="entry name" value="Nitrogenase molybdenum iron protein domain"/>
    <property type="match status" value="2"/>
</dbReference>